<gene>
    <name evidence="9" type="ORF">SLEP1_g54920</name>
</gene>
<keyword evidence="6" id="KW-0472">Membrane</keyword>
<proteinExistence type="predicted"/>
<dbReference type="Proteomes" id="UP001054252">
    <property type="component" value="Unassembled WGS sequence"/>
</dbReference>
<dbReference type="PROSITE" id="PS00108">
    <property type="entry name" value="PROTEIN_KINASE_ST"/>
    <property type="match status" value="1"/>
</dbReference>
<organism evidence="9 10">
    <name type="scientific">Rubroshorea leprosula</name>
    <dbReference type="NCBI Taxonomy" id="152421"/>
    <lineage>
        <taxon>Eukaryota</taxon>
        <taxon>Viridiplantae</taxon>
        <taxon>Streptophyta</taxon>
        <taxon>Embryophyta</taxon>
        <taxon>Tracheophyta</taxon>
        <taxon>Spermatophyta</taxon>
        <taxon>Magnoliopsida</taxon>
        <taxon>eudicotyledons</taxon>
        <taxon>Gunneridae</taxon>
        <taxon>Pentapetalae</taxon>
        <taxon>rosids</taxon>
        <taxon>malvids</taxon>
        <taxon>Malvales</taxon>
        <taxon>Dipterocarpaceae</taxon>
        <taxon>Rubroshorea</taxon>
    </lineage>
</organism>
<dbReference type="GO" id="GO:0016020">
    <property type="term" value="C:membrane"/>
    <property type="evidence" value="ECO:0007669"/>
    <property type="project" value="UniProtKB-SubCell"/>
</dbReference>
<dbReference type="GO" id="GO:0004674">
    <property type="term" value="F:protein serine/threonine kinase activity"/>
    <property type="evidence" value="ECO:0007669"/>
    <property type="project" value="UniProtKB-KW"/>
</dbReference>
<keyword evidence="4" id="KW-0732">Signal</keyword>
<keyword evidence="5" id="KW-1133">Transmembrane helix</keyword>
<protein>
    <recommendedName>
        <fullName evidence="8">Protein kinase domain-containing protein</fullName>
    </recommendedName>
</protein>
<evidence type="ECO:0000256" key="4">
    <source>
        <dbReference type="ARBA" id="ARBA00022729"/>
    </source>
</evidence>
<dbReference type="Gene3D" id="1.10.510.10">
    <property type="entry name" value="Transferase(Phosphotransferase) domain 1"/>
    <property type="match status" value="1"/>
</dbReference>
<reference evidence="9 10" key="1">
    <citation type="journal article" date="2021" name="Commun. Biol.">
        <title>The genome of Shorea leprosula (Dipterocarpaceae) highlights the ecological relevance of drought in aseasonal tropical rainforests.</title>
        <authorList>
            <person name="Ng K.K.S."/>
            <person name="Kobayashi M.J."/>
            <person name="Fawcett J.A."/>
            <person name="Hatakeyama M."/>
            <person name="Paape T."/>
            <person name="Ng C.H."/>
            <person name="Ang C.C."/>
            <person name="Tnah L.H."/>
            <person name="Lee C.T."/>
            <person name="Nishiyama T."/>
            <person name="Sese J."/>
            <person name="O'Brien M.J."/>
            <person name="Copetti D."/>
            <person name="Mohd Noor M.I."/>
            <person name="Ong R.C."/>
            <person name="Putra M."/>
            <person name="Sireger I.Z."/>
            <person name="Indrioko S."/>
            <person name="Kosugi Y."/>
            <person name="Izuno A."/>
            <person name="Isagi Y."/>
            <person name="Lee S.L."/>
            <person name="Shimizu K.K."/>
        </authorList>
    </citation>
    <scope>NUCLEOTIDE SEQUENCE [LARGE SCALE GENOMIC DNA]</scope>
    <source>
        <strain evidence="9">214</strain>
    </source>
</reference>
<sequence>MPVRYSYSNIKKMTNGFKEKLGEGGFSKVYKARPKSGGLYEVKLLGKSKGSNCALVYDLMPNGSLDILLEKKLQPWVGKDYTRFLKEGLVGLIDYLHQGYDMQILHFDIKPHNILLDDNFIPKISNFGLAKLYPTKDSIVSLTAARGTVGYMAPELVYRNIGGVSHKVDVYSFGMLLMETASTRRNLNPYVEHSSQIYFPTWVSQQFKKGMELEITEATKDEKRIAKRMIIAAWWCIQVKPSDHPSMNKVVKMLEADLESLEMPPRPFQMYPYTTEEDDAKMKTNSTELSSSSYDDIEIESKSVSLIENENHAKRMQRSLIK</sequence>
<dbReference type="SUPFAM" id="SSF56112">
    <property type="entry name" value="Protein kinase-like (PK-like)"/>
    <property type="match status" value="1"/>
</dbReference>
<dbReference type="AlphaFoldDB" id="A0AAV5MGF0"/>
<dbReference type="InterPro" id="IPR011009">
    <property type="entry name" value="Kinase-like_dom_sf"/>
</dbReference>
<evidence type="ECO:0000313" key="10">
    <source>
        <dbReference type="Proteomes" id="UP001054252"/>
    </source>
</evidence>
<dbReference type="Pfam" id="PF00069">
    <property type="entry name" value="Pkinase"/>
    <property type="match status" value="1"/>
</dbReference>
<dbReference type="InterPro" id="IPR000719">
    <property type="entry name" value="Prot_kinase_dom"/>
</dbReference>
<evidence type="ECO:0000256" key="1">
    <source>
        <dbReference type="ARBA" id="ARBA00004479"/>
    </source>
</evidence>
<evidence type="ECO:0000256" key="3">
    <source>
        <dbReference type="ARBA" id="ARBA00022692"/>
    </source>
</evidence>
<dbReference type="PANTHER" id="PTHR27009">
    <property type="entry name" value="RUST RESISTANCE KINASE LR10-RELATED"/>
    <property type="match status" value="1"/>
</dbReference>
<keyword evidence="2" id="KW-0808">Transferase</keyword>
<comment type="caution">
    <text evidence="9">The sequence shown here is derived from an EMBL/GenBank/DDBJ whole genome shotgun (WGS) entry which is preliminary data.</text>
</comment>
<comment type="subcellular location">
    <subcellularLocation>
        <location evidence="1">Membrane</location>
        <topology evidence="1">Single-pass type I membrane protein</topology>
    </subcellularLocation>
</comment>
<dbReference type="PROSITE" id="PS50011">
    <property type="entry name" value="PROTEIN_KINASE_DOM"/>
    <property type="match status" value="1"/>
</dbReference>
<evidence type="ECO:0000256" key="2">
    <source>
        <dbReference type="ARBA" id="ARBA00022527"/>
    </source>
</evidence>
<keyword evidence="2" id="KW-0418">Kinase</keyword>
<evidence type="ECO:0000313" key="9">
    <source>
        <dbReference type="EMBL" id="GKV48084.1"/>
    </source>
</evidence>
<keyword evidence="10" id="KW-1185">Reference proteome</keyword>
<feature type="domain" description="Protein kinase" evidence="8">
    <location>
        <begin position="1"/>
        <end position="258"/>
    </location>
</feature>
<dbReference type="EMBL" id="BPVZ01000245">
    <property type="protein sequence ID" value="GKV48084.1"/>
    <property type="molecule type" value="Genomic_DNA"/>
</dbReference>
<name>A0AAV5MGF0_9ROSI</name>
<keyword evidence="2" id="KW-0723">Serine/threonine-protein kinase</keyword>
<accession>A0AAV5MGF0</accession>
<keyword evidence="7" id="KW-0325">Glycoprotein</keyword>
<evidence type="ECO:0000256" key="5">
    <source>
        <dbReference type="ARBA" id="ARBA00022989"/>
    </source>
</evidence>
<evidence type="ECO:0000256" key="6">
    <source>
        <dbReference type="ARBA" id="ARBA00023136"/>
    </source>
</evidence>
<evidence type="ECO:0000256" key="7">
    <source>
        <dbReference type="ARBA" id="ARBA00023180"/>
    </source>
</evidence>
<evidence type="ECO:0000259" key="8">
    <source>
        <dbReference type="PROSITE" id="PS50011"/>
    </source>
</evidence>
<dbReference type="InterPro" id="IPR008271">
    <property type="entry name" value="Ser/Thr_kinase_AS"/>
</dbReference>
<dbReference type="Gene3D" id="3.30.200.20">
    <property type="entry name" value="Phosphorylase Kinase, domain 1"/>
    <property type="match status" value="1"/>
</dbReference>
<dbReference type="InterPro" id="IPR045874">
    <property type="entry name" value="LRK10/LRL21-25-like"/>
</dbReference>
<dbReference type="SMART" id="SM00220">
    <property type="entry name" value="S_TKc"/>
    <property type="match status" value="1"/>
</dbReference>
<keyword evidence="3" id="KW-0812">Transmembrane</keyword>
<dbReference type="GO" id="GO:0005524">
    <property type="term" value="F:ATP binding"/>
    <property type="evidence" value="ECO:0007669"/>
    <property type="project" value="InterPro"/>
</dbReference>